<dbReference type="EMBL" id="VGIR01000070">
    <property type="protein sequence ID" value="MBM3332247.1"/>
    <property type="molecule type" value="Genomic_DNA"/>
</dbReference>
<accession>A0A938BU25</accession>
<dbReference type="InterPro" id="IPR000983">
    <property type="entry name" value="Bac_GSPG_pilin"/>
</dbReference>
<dbReference type="AlphaFoldDB" id="A0A938BU25"/>
<dbReference type="InterPro" id="IPR045584">
    <property type="entry name" value="Pilin-like"/>
</dbReference>
<keyword evidence="2" id="KW-0488">Methylation</keyword>
<organism evidence="7 8">
    <name type="scientific">candidate division WOR-3 bacterium</name>
    <dbReference type="NCBI Taxonomy" id="2052148"/>
    <lineage>
        <taxon>Bacteria</taxon>
        <taxon>Bacteria division WOR-3</taxon>
    </lineage>
</organism>
<dbReference type="PANTHER" id="PTHR30093">
    <property type="entry name" value="GENERAL SECRETION PATHWAY PROTEIN G"/>
    <property type="match status" value="1"/>
</dbReference>
<evidence type="ECO:0000256" key="4">
    <source>
        <dbReference type="ARBA" id="ARBA00022989"/>
    </source>
</evidence>
<evidence type="ECO:0000256" key="3">
    <source>
        <dbReference type="ARBA" id="ARBA00022692"/>
    </source>
</evidence>
<evidence type="ECO:0000313" key="7">
    <source>
        <dbReference type="EMBL" id="MBM3332247.1"/>
    </source>
</evidence>
<dbReference type="PANTHER" id="PTHR30093:SF44">
    <property type="entry name" value="TYPE II SECRETION SYSTEM CORE PROTEIN G"/>
    <property type="match status" value="1"/>
</dbReference>
<dbReference type="GO" id="GO:0015628">
    <property type="term" value="P:protein secretion by the type II secretion system"/>
    <property type="evidence" value="ECO:0007669"/>
    <property type="project" value="InterPro"/>
</dbReference>
<sequence length="249" mass="27872">MNTEGGIISTSMALAMRYGAVRIQSGLSECVADAGSSQIQKREEVNPKMNKKGFTLIELLVVILIIGILLALIIPNFVLFQERARRTSVKNNMHVVQTCLEAYATDHNGNYPSDESDWTDPEDIFYAYFPGGDPIGVDGEAIYGNAPLNPYTGIKYNIEDEDMLYLTDYLDEQGQASQKRSDDEACPYADLPAENELQGTIMVLGYIYDTNPLNVVQEYGICGYGRDVSNPMFDRDEVNEEFIYFVLHN</sequence>
<reference evidence="7" key="1">
    <citation type="submission" date="2019-03" db="EMBL/GenBank/DDBJ databases">
        <title>Lake Tanganyika Metagenome-Assembled Genomes (MAGs).</title>
        <authorList>
            <person name="Tran P."/>
        </authorList>
    </citation>
    <scope>NUCLEOTIDE SEQUENCE</scope>
    <source>
        <strain evidence="7">K_DeepCast_150m_m2_040</strain>
    </source>
</reference>
<keyword evidence="4 6" id="KW-1133">Transmembrane helix</keyword>
<feature type="transmembrane region" description="Helical" evidence="6">
    <location>
        <begin position="56"/>
        <end position="80"/>
    </location>
</feature>
<dbReference type="InterPro" id="IPR012902">
    <property type="entry name" value="N_methyl_site"/>
</dbReference>
<keyword evidence="5 6" id="KW-0472">Membrane</keyword>
<dbReference type="Pfam" id="PF07963">
    <property type="entry name" value="N_methyl"/>
    <property type="match status" value="1"/>
</dbReference>
<dbReference type="Gene3D" id="3.30.700.10">
    <property type="entry name" value="Glycoprotein, Type 4 Pilin"/>
    <property type="match status" value="1"/>
</dbReference>
<dbReference type="PROSITE" id="PS00409">
    <property type="entry name" value="PROKAR_NTER_METHYL"/>
    <property type="match status" value="1"/>
</dbReference>
<evidence type="ECO:0000256" key="1">
    <source>
        <dbReference type="ARBA" id="ARBA00004167"/>
    </source>
</evidence>
<protein>
    <submittedName>
        <fullName evidence="7">Prepilin-type N-terminal cleavage/methylation domain-containing protein</fullName>
    </submittedName>
</protein>
<keyword evidence="3 6" id="KW-0812">Transmembrane</keyword>
<dbReference type="GO" id="GO:0016020">
    <property type="term" value="C:membrane"/>
    <property type="evidence" value="ECO:0007669"/>
    <property type="project" value="UniProtKB-SubCell"/>
</dbReference>
<dbReference type="PRINTS" id="PR00813">
    <property type="entry name" value="BCTERIALGSPG"/>
</dbReference>
<dbReference type="SUPFAM" id="SSF54523">
    <property type="entry name" value="Pili subunits"/>
    <property type="match status" value="1"/>
</dbReference>
<evidence type="ECO:0000256" key="5">
    <source>
        <dbReference type="ARBA" id="ARBA00023136"/>
    </source>
</evidence>
<comment type="subcellular location">
    <subcellularLocation>
        <location evidence="1">Membrane</location>
        <topology evidence="1">Single-pass membrane protein</topology>
    </subcellularLocation>
</comment>
<dbReference type="GO" id="GO:0015627">
    <property type="term" value="C:type II protein secretion system complex"/>
    <property type="evidence" value="ECO:0007669"/>
    <property type="project" value="InterPro"/>
</dbReference>
<name>A0A938BU25_UNCW3</name>
<gene>
    <name evidence="7" type="ORF">FJY68_10455</name>
</gene>
<evidence type="ECO:0000313" key="8">
    <source>
        <dbReference type="Proteomes" id="UP000779900"/>
    </source>
</evidence>
<evidence type="ECO:0000256" key="2">
    <source>
        <dbReference type="ARBA" id="ARBA00022481"/>
    </source>
</evidence>
<proteinExistence type="predicted"/>
<comment type="caution">
    <text evidence="7">The sequence shown here is derived from an EMBL/GenBank/DDBJ whole genome shotgun (WGS) entry which is preliminary data.</text>
</comment>
<dbReference type="NCBIfam" id="TIGR02532">
    <property type="entry name" value="IV_pilin_GFxxxE"/>
    <property type="match status" value="1"/>
</dbReference>
<dbReference type="Proteomes" id="UP000779900">
    <property type="component" value="Unassembled WGS sequence"/>
</dbReference>
<evidence type="ECO:0000256" key="6">
    <source>
        <dbReference type="SAM" id="Phobius"/>
    </source>
</evidence>